<dbReference type="Proteomes" id="UP001055125">
    <property type="component" value="Unassembled WGS sequence"/>
</dbReference>
<proteinExistence type="predicted"/>
<accession>A0ABQ4RT92</accession>
<evidence type="ECO:0000313" key="2">
    <source>
        <dbReference type="Proteomes" id="UP001055125"/>
    </source>
</evidence>
<dbReference type="EMBL" id="BPQP01000008">
    <property type="protein sequence ID" value="GJD93373.1"/>
    <property type="molecule type" value="Genomic_DNA"/>
</dbReference>
<sequence>MLPRHHRTAPGGRPRSINAVFRLYDALKRDAIQRAL</sequence>
<evidence type="ECO:0008006" key="3">
    <source>
        <dbReference type="Google" id="ProtNLM"/>
    </source>
</evidence>
<protein>
    <recommendedName>
        <fullName evidence="3">Transposase</fullName>
    </recommendedName>
</protein>
<name>A0ABQ4RT92_9HYPH</name>
<gene>
    <name evidence="1" type="ORF">OCOJLMKI_0567</name>
</gene>
<evidence type="ECO:0000313" key="1">
    <source>
        <dbReference type="EMBL" id="GJD93373.1"/>
    </source>
</evidence>
<reference evidence="1" key="1">
    <citation type="journal article" date="2021" name="Front. Microbiol.">
        <title>Comprehensive Comparative Genomics and Phenotyping of Methylobacterium Species.</title>
        <authorList>
            <person name="Alessa O."/>
            <person name="Ogura Y."/>
            <person name="Fujitani Y."/>
            <person name="Takami H."/>
            <person name="Hayashi T."/>
            <person name="Sahin N."/>
            <person name="Tani A."/>
        </authorList>
    </citation>
    <scope>NUCLEOTIDE SEQUENCE</scope>
    <source>
        <strain evidence="1">DSM 19015</strain>
    </source>
</reference>
<reference evidence="1" key="2">
    <citation type="submission" date="2021-08" db="EMBL/GenBank/DDBJ databases">
        <authorList>
            <person name="Tani A."/>
            <person name="Ola A."/>
            <person name="Ogura Y."/>
            <person name="Katsura K."/>
            <person name="Hayashi T."/>
        </authorList>
    </citation>
    <scope>NUCLEOTIDE SEQUENCE</scope>
    <source>
        <strain evidence="1">DSM 19015</strain>
    </source>
</reference>
<comment type="caution">
    <text evidence="1">The sequence shown here is derived from an EMBL/GenBank/DDBJ whole genome shotgun (WGS) entry which is preliminary data.</text>
</comment>
<organism evidence="1 2">
    <name type="scientific">Methylobacterium iners</name>
    <dbReference type="NCBI Taxonomy" id="418707"/>
    <lineage>
        <taxon>Bacteria</taxon>
        <taxon>Pseudomonadati</taxon>
        <taxon>Pseudomonadota</taxon>
        <taxon>Alphaproteobacteria</taxon>
        <taxon>Hyphomicrobiales</taxon>
        <taxon>Methylobacteriaceae</taxon>
        <taxon>Methylobacterium</taxon>
    </lineage>
</organism>
<keyword evidence="2" id="KW-1185">Reference proteome</keyword>